<keyword evidence="1" id="KW-0472">Membrane</keyword>
<dbReference type="OrthoDB" id="5292533at2"/>
<dbReference type="Pfam" id="PF13781">
    <property type="entry name" value="DoxX_3"/>
    <property type="match status" value="1"/>
</dbReference>
<organism evidence="3 4">
    <name type="scientific">Thiobacillus denitrificans (strain ATCC 25259 / T1)</name>
    <dbReference type="NCBI Taxonomy" id="292415"/>
    <lineage>
        <taxon>Bacteria</taxon>
        <taxon>Pseudomonadati</taxon>
        <taxon>Pseudomonadota</taxon>
        <taxon>Betaproteobacteria</taxon>
        <taxon>Nitrosomonadales</taxon>
        <taxon>Thiobacillaceae</taxon>
        <taxon>Thiobacillus</taxon>
    </lineage>
</organism>
<dbReference type="PANTHER" id="PTHR12126:SF11">
    <property type="entry name" value="NADH DEHYDROGENASE [UBIQUINONE] 1 ALPHA SUBCOMPLEX SUBUNIT 9, MITOCHONDRIAL"/>
    <property type="match status" value="1"/>
</dbReference>
<feature type="transmembrane region" description="Helical" evidence="1">
    <location>
        <begin position="307"/>
        <end position="328"/>
    </location>
</feature>
<dbReference type="Gene3D" id="3.40.50.720">
    <property type="entry name" value="NAD(P)-binding Rossmann-like Domain"/>
    <property type="match status" value="1"/>
</dbReference>
<evidence type="ECO:0000313" key="3">
    <source>
        <dbReference type="EMBL" id="AAZ97886.1"/>
    </source>
</evidence>
<name>Q3SHK0_THIDA</name>
<dbReference type="Proteomes" id="UP000008291">
    <property type="component" value="Chromosome"/>
</dbReference>
<feature type="transmembrane region" description="Helical" evidence="1">
    <location>
        <begin position="340"/>
        <end position="361"/>
    </location>
</feature>
<protein>
    <recommendedName>
        <fullName evidence="2">NAD-dependent epimerase/dehydratase domain-containing protein</fullName>
    </recommendedName>
</protein>
<dbReference type="InterPro" id="IPR036291">
    <property type="entry name" value="NAD(P)-bd_dom_sf"/>
</dbReference>
<gene>
    <name evidence="3" type="ordered locus">Tbd_1933</name>
</gene>
<feature type="transmembrane region" description="Helical" evidence="1">
    <location>
        <begin position="404"/>
        <end position="420"/>
    </location>
</feature>
<dbReference type="STRING" id="292415.Tbd_1933"/>
<dbReference type="InterPro" id="IPR001509">
    <property type="entry name" value="Epimerase_deHydtase"/>
</dbReference>
<proteinExistence type="predicted"/>
<evidence type="ECO:0000259" key="2">
    <source>
        <dbReference type="Pfam" id="PF01370"/>
    </source>
</evidence>
<dbReference type="InterPro" id="IPR025695">
    <property type="entry name" value="DoxX-like"/>
</dbReference>
<dbReference type="EMBL" id="CP000116">
    <property type="protein sequence ID" value="AAZ97886.1"/>
    <property type="molecule type" value="Genomic_DNA"/>
</dbReference>
<dbReference type="InterPro" id="IPR051207">
    <property type="entry name" value="ComplexI_NDUFA9_subunit"/>
</dbReference>
<feature type="transmembrane region" description="Helical" evidence="1">
    <location>
        <begin position="373"/>
        <end position="392"/>
    </location>
</feature>
<keyword evidence="4" id="KW-1185">Reference proteome</keyword>
<keyword evidence="1" id="KW-0812">Transmembrane</keyword>
<dbReference type="SUPFAM" id="SSF51735">
    <property type="entry name" value="NAD(P)-binding Rossmann-fold domains"/>
    <property type="match status" value="1"/>
</dbReference>
<feature type="domain" description="NAD-dependent epimerase/dehydratase" evidence="2">
    <location>
        <begin position="3"/>
        <end position="196"/>
    </location>
</feature>
<reference evidence="3 4" key="1">
    <citation type="journal article" date="2006" name="J. Bacteriol.">
        <title>The genome sequence of the obligately chemolithoautotrophic, facultatively anaerobic bacterium Thiobacillus denitrificans.</title>
        <authorList>
            <person name="Beller H.R."/>
            <person name="Chain P.S."/>
            <person name="Letain T.E."/>
            <person name="Chakicherla A."/>
            <person name="Larimer F.W."/>
            <person name="Richardson P.M."/>
            <person name="Coleman M.A."/>
            <person name="Wood A.P."/>
            <person name="Kelly D.P."/>
        </authorList>
    </citation>
    <scope>NUCLEOTIDE SEQUENCE [LARGE SCALE GENOMIC DNA]</scope>
    <source>
        <strain evidence="3 4">ATCC 25259</strain>
    </source>
</reference>
<dbReference type="KEGG" id="tbd:Tbd_1933"/>
<evidence type="ECO:0000256" key="1">
    <source>
        <dbReference type="SAM" id="Phobius"/>
    </source>
</evidence>
<dbReference type="HOGENOM" id="CLU_007383_6_5_4"/>
<evidence type="ECO:0000313" key="4">
    <source>
        <dbReference type="Proteomes" id="UP000008291"/>
    </source>
</evidence>
<keyword evidence="1" id="KW-1133">Transmembrane helix</keyword>
<dbReference type="eggNOG" id="COG0702">
    <property type="taxonomic scope" value="Bacteria"/>
</dbReference>
<dbReference type="AlphaFoldDB" id="Q3SHK0"/>
<dbReference type="PANTHER" id="PTHR12126">
    <property type="entry name" value="NADH-UBIQUINONE OXIDOREDUCTASE 39 KDA SUBUNIT-RELATED"/>
    <property type="match status" value="1"/>
</dbReference>
<dbReference type="GO" id="GO:0044877">
    <property type="term" value="F:protein-containing complex binding"/>
    <property type="evidence" value="ECO:0007669"/>
    <property type="project" value="TreeGrafter"/>
</dbReference>
<accession>Q3SHK0</accession>
<sequence>MLILLTGATGFLGRHLLAALLAAGHRVRAVRRGTPPADSASVHWIQADFARDHSPDAWLPHLDGVDAVVNAVGIFRETAGQSFEALHERAPIALFQAAARAAVGRVIQISALGADEQATTPYHLSKKHADDVLLALPLAATVVQPSLVYGPGGASARMLQKWAALPLVPLPGNGSQQIQPIFVDDLCDAVVKLLAGPPRPGRLAAAGPGPLSLRAYLAVLRRGLGLGEPRFVPIPKPLVKAAVTLAARLPGSLADPDSLAMLERGNTADAEPLTGVLGRAPRPPRVFIAPEQAPAARDAALLGHLLPLLRVSIAVMWVVTGFVSLWVYPVADSLELLRRVGVPAALGPLMLYGAAGLDFALGAGTLVLRRRRLLWLAQIALIVFYTAAISLYLPEFWAHPYGPILKNLPLLAAIWVLYALEKD</sequence>
<dbReference type="RefSeq" id="WP_011312445.1">
    <property type="nucleotide sequence ID" value="NC_007404.1"/>
</dbReference>
<dbReference type="Pfam" id="PF01370">
    <property type="entry name" value="Epimerase"/>
    <property type="match status" value="1"/>
</dbReference>